<dbReference type="OrthoDB" id="7762430at2759"/>
<dbReference type="Gene3D" id="1.10.238.20">
    <property type="entry name" value="Pheromone/general odorant binding protein domain"/>
    <property type="match status" value="2"/>
</dbReference>
<evidence type="ECO:0000256" key="1">
    <source>
        <dbReference type="ARBA" id="ARBA00004613"/>
    </source>
</evidence>
<comment type="similarity">
    <text evidence="2">Belongs to the PBP/GOBP family.</text>
</comment>
<dbReference type="GO" id="GO:0007608">
    <property type="term" value="P:sensory perception of smell"/>
    <property type="evidence" value="ECO:0007669"/>
    <property type="project" value="TreeGrafter"/>
</dbReference>
<evidence type="ECO:0000313" key="7">
    <source>
        <dbReference type="Proteomes" id="UP000008820"/>
    </source>
</evidence>
<evidence type="ECO:0000313" key="6">
    <source>
        <dbReference type="EnsemblMetazoa" id="AAEL028058-PA"/>
    </source>
</evidence>
<evidence type="ECO:0000256" key="4">
    <source>
        <dbReference type="ARBA" id="ARBA00022729"/>
    </source>
</evidence>
<comment type="subcellular location">
    <subcellularLocation>
        <location evidence="1">Secreted</location>
    </subcellularLocation>
</comment>
<keyword evidence="3" id="KW-0964">Secreted</keyword>
<dbReference type="Proteomes" id="UP000008820">
    <property type="component" value="Chromosome 2"/>
</dbReference>
<dbReference type="CDD" id="cd23992">
    <property type="entry name" value="PBP_GOBP"/>
    <property type="match status" value="1"/>
</dbReference>
<reference evidence="6" key="2">
    <citation type="submission" date="2020-05" db="UniProtKB">
        <authorList>
            <consortium name="EnsemblMetazoa"/>
        </authorList>
    </citation>
    <scope>IDENTIFICATION</scope>
    <source>
        <strain evidence="6">LVP_AGWG</strain>
    </source>
</reference>
<dbReference type="Pfam" id="PF01395">
    <property type="entry name" value="PBP_GOBP"/>
    <property type="match status" value="1"/>
</dbReference>
<keyword evidence="4" id="KW-0732">Signal</keyword>
<dbReference type="GO" id="GO:0005615">
    <property type="term" value="C:extracellular space"/>
    <property type="evidence" value="ECO:0007669"/>
    <property type="project" value="TreeGrafter"/>
</dbReference>
<protein>
    <submittedName>
        <fullName evidence="6">Uncharacterized protein</fullName>
    </submittedName>
</protein>
<gene>
    <name evidence="6" type="primary">110675180</name>
</gene>
<keyword evidence="5" id="KW-1015">Disulfide bond</keyword>
<keyword evidence="7" id="KW-1185">Reference proteome</keyword>
<dbReference type="InParanoid" id="A0A6I8U9H1"/>
<evidence type="ECO:0000256" key="3">
    <source>
        <dbReference type="ARBA" id="ARBA00022525"/>
    </source>
</evidence>
<dbReference type="InterPro" id="IPR036728">
    <property type="entry name" value="PBP_GOBP_sf"/>
</dbReference>
<dbReference type="EnsemblMetazoa" id="AAEL028058-RA">
    <property type="protein sequence ID" value="AAEL028058-PA"/>
    <property type="gene ID" value="AAEL028058"/>
</dbReference>
<reference evidence="6 7" key="1">
    <citation type="submission" date="2017-06" db="EMBL/GenBank/DDBJ databases">
        <title>Aedes aegypti genome working group (AGWG) sequencing and assembly.</title>
        <authorList>
            <consortium name="Aedes aegypti Genome Working Group (AGWG)"/>
            <person name="Matthews B.J."/>
        </authorList>
    </citation>
    <scope>NUCLEOTIDE SEQUENCE [LARGE SCALE GENOMIC DNA]</scope>
    <source>
        <strain evidence="6 7">LVP_AGWG</strain>
    </source>
</reference>
<dbReference type="SUPFAM" id="SSF47565">
    <property type="entry name" value="Insect pheromone/odorant-binding proteins"/>
    <property type="match status" value="2"/>
</dbReference>
<dbReference type="PANTHER" id="PTHR11857">
    <property type="entry name" value="ODORANT BINDING PROTEIN-RELATED"/>
    <property type="match status" value="1"/>
</dbReference>
<proteinExistence type="inferred from homology"/>
<evidence type="ECO:0000256" key="5">
    <source>
        <dbReference type="ARBA" id="ARBA00023157"/>
    </source>
</evidence>
<organism evidence="6 7">
    <name type="scientific">Aedes aegypti</name>
    <name type="common">Yellowfever mosquito</name>
    <name type="synonym">Culex aegypti</name>
    <dbReference type="NCBI Taxonomy" id="7159"/>
    <lineage>
        <taxon>Eukaryota</taxon>
        <taxon>Metazoa</taxon>
        <taxon>Ecdysozoa</taxon>
        <taxon>Arthropoda</taxon>
        <taxon>Hexapoda</taxon>
        <taxon>Insecta</taxon>
        <taxon>Pterygota</taxon>
        <taxon>Neoptera</taxon>
        <taxon>Endopterygota</taxon>
        <taxon>Diptera</taxon>
        <taxon>Nematocera</taxon>
        <taxon>Culicoidea</taxon>
        <taxon>Culicidae</taxon>
        <taxon>Culicinae</taxon>
        <taxon>Aedini</taxon>
        <taxon>Aedes</taxon>
        <taxon>Stegomyia</taxon>
    </lineage>
</organism>
<accession>A0A6I8U9H1</accession>
<evidence type="ECO:0000256" key="2">
    <source>
        <dbReference type="ARBA" id="ARBA00008098"/>
    </source>
</evidence>
<dbReference type="PANTHER" id="PTHR11857:SF46">
    <property type="entry name" value="GENERAL ODORANT-BINDING PROTEIN 99A-RELATED"/>
    <property type="match status" value="1"/>
</dbReference>
<sequence length="239" mass="27406">MNYQYLTTGLLWALSLVFPGESTRGNIVEKSLQRATFECNQYLNARPQCQARCEALVLRSWNDSSGLQYISFSRHFRPDRNDVTYLNRTLQCLDDRMAKVPCQAVCAKASIYKQCYLEQWGNLVRTPQLVPMPKLILTNTILQCAQMLQVNPQEMDYFARNKFDVSDRSRCLLRCITVRQGLFSAAGEPNLERLYVQCGGYKVDEASFKHNARACVDRIRIQGYDSCISAIGDFLHEVC</sequence>
<dbReference type="GO" id="GO:0005549">
    <property type="term" value="F:odorant binding"/>
    <property type="evidence" value="ECO:0007669"/>
    <property type="project" value="InterPro"/>
</dbReference>
<dbReference type="InterPro" id="IPR006170">
    <property type="entry name" value="PBP/GOBP"/>
</dbReference>
<dbReference type="AlphaFoldDB" id="A0A6I8U9H1"/>
<name>A0A6I8U9H1_AEDAE</name>